<protein>
    <submittedName>
        <fullName evidence="3">Serine/threonine protein kinase</fullName>
    </submittedName>
</protein>
<dbReference type="RefSeq" id="WP_126020790.1">
    <property type="nucleotide sequence ID" value="NZ_RXFT01000002.1"/>
</dbReference>
<name>A0A433MG39_9BURK</name>
<evidence type="ECO:0000313" key="4">
    <source>
        <dbReference type="Proteomes" id="UP000281118"/>
    </source>
</evidence>
<organism evidence="3 4">
    <name type="scientific">Variovorax guangxiensis</name>
    <dbReference type="NCBI Taxonomy" id="1775474"/>
    <lineage>
        <taxon>Bacteria</taxon>
        <taxon>Pseudomonadati</taxon>
        <taxon>Pseudomonadota</taxon>
        <taxon>Betaproteobacteria</taxon>
        <taxon>Burkholderiales</taxon>
        <taxon>Comamonadaceae</taxon>
        <taxon>Variovorax</taxon>
    </lineage>
</organism>
<reference evidence="3 4" key="1">
    <citation type="submission" date="2018-12" db="EMBL/GenBank/DDBJ databases">
        <title>The genome sequences of Variovorax guangxiensis DSM 27352.</title>
        <authorList>
            <person name="Gao J."/>
            <person name="Sun J."/>
        </authorList>
    </citation>
    <scope>NUCLEOTIDE SEQUENCE [LARGE SCALE GENOMIC DNA]</scope>
    <source>
        <strain evidence="3 4">DSM 27352</strain>
    </source>
</reference>
<dbReference type="EMBL" id="RXFT01000002">
    <property type="protein sequence ID" value="RUR66712.1"/>
    <property type="molecule type" value="Genomic_DNA"/>
</dbReference>
<accession>A0A433MG39</accession>
<feature type="region of interest" description="Disordered" evidence="1">
    <location>
        <begin position="30"/>
        <end position="143"/>
    </location>
</feature>
<comment type="caution">
    <text evidence="3">The sequence shown here is derived from an EMBL/GenBank/DDBJ whole genome shotgun (WGS) entry which is preliminary data.</text>
</comment>
<dbReference type="AlphaFoldDB" id="A0A433MG39"/>
<keyword evidence="3" id="KW-0418">Kinase</keyword>
<feature type="compositionally biased region" description="Polar residues" evidence="1">
    <location>
        <begin position="133"/>
        <end position="143"/>
    </location>
</feature>
<evidence type="ECO:0000256" key="2">
    <source>
        <dbReference type="SAM" id="SignalP"/>
    </source>
</evidence>
<evidence type="ECO:0000313" key="3">
    <source>
        <dbReference type="EMBL" id="RUR66712.1"/>
    </source>
</evidence>
<dbReference type="Proteomes" id="UP000281118">
    <property type="component" value="Unassembled WGS sequence"/>
</dbReference>
<keyword evidence="3" id="KW-0723">Serine/threonine-protein kinase</keyword>
<feature type="signal peptide" evidence="2">
    <location>
        <begin position="1"/>
        <end position="24"/>
    </location>
</feature>
<feature type="chain" id="PRO_5019088174" evidence="2">
    <location>
        <begin position="25"/>
        <end position="143"/>
    </location>
</feature>
<sequence>MKHQTAFHATVLATLLGAAGIAMAQTTSIPAQPDPSVGGEASTMTPAGVANPPQRPDNSMPLSRESVKAEARAHNRNNANNPVPKGEVTTTVNHQPNAMPQPTGEMSRAEVSQSGRKVTPRFGQKGERPDVVTNPTDKTGTPK</sequence>
<dbReference type="GO" id="GO:0004674">
    <property type="term" value="F:protein serine/threonine kinase activity"/>
    <property type="evidence" value="ECO:0007669"/>
    <property type="project" value="UniProtKB-KW"/>
</dbReference>
<dbReference type="OrthoDB" id="8854246at2"/>
<feature type="compositionally biased region" description="Polar residues" evidence="1">
    <location>
        <begin position="88"/>
        <end position="100"/>
    </location>
</feature>
<evidence type="ECO:0000256" key="1">
    <source>
        <dbReference type="SAM" id="MobiDB-lite"/>
    </source>
</evidence>
<gene>
    <name evidence="3" type="ORF">EJP67_06505</name>
</gene>
<proteinExistence type="predicted"/>
<keyword evidence="2" id="KW-0732">Signal</keyword>
<keyword evidence="3" id="KW-0808">Transferase</keyword>